<evidence type="ECO:0000313" key="2">
    <source>
        <dbReference type="EnsemblMetazoa" id="GAUT010126-PA"/>
    </source>
</evidence>
<sequence length="523" mass="61457">MDTEDDTIMDDFEADELYQQQDFEFTRLSDMVRKHYLQYLEKQLNENFTNWQKGQMDDLENWQSIKRTAAVLEEKAIKACMMAKIYQRYMVKIIANVRQYTQENRLVNQLEMSLRDREVQENNKYHHKTTQTQDNNEINEERTIKLNEQQNKKSFEKVYEGDCKIDKHPISLEQKIQMFQEHLYRENTIKAASVLKKSLPRPVCRRPRKRLKKCRLMTPKEEPLQKDEASPHPHLSEIGKNPSFPLQPLESSQNSNLVRENEVCDIHDTVALELAQLFNEEKTELDEIFGIDPNEEPDDPQIRRILKEIENAKINDKTIDTPIQHNSECNQTKKDTAHPSLSSTATANSAKLTPLPPQYETTIHKSSKNSANCVDLTKSEWPCELYMQRRKLSESLSRLVDEDFRWVDIMKWKFAELFGEDSDDEFAACSPSIELDDVLINSCVRRISPWMVKHLMKPMKDGLIGNRFLFKKLAKQLARKIIMENQYPDEPFIRRCVENFFCLHQAVMSLDDIVDIDNVSLEC</sequence>
<accession>A0A1A9UN82</accession>
<feature type="compositionally biased region" description="Polar residues" evidence="1">
    <location>
        <begin position="339"/>
        <end position="351"/>
    </location>
</feature>
<feature type="region of interest" description="Disordered" evidence="1">
    <location>
        <begin position="318"/>
        <end position="364"/>
    </location>
</feature>
<feature type="compositionally biased region" description="Basic and acidic residues" evidence="1">
    <location>
        <begin position="218"/>
        <end position="237"/>
    </location>
</feature>
<evidence type="ECO:0000256" key="1">
    <source>
        <dbReference type="SAM" id="MobiDB-lite"/>
    </source>
</evidence>
<dbReference type="AlphaFoldDB" id="A0A1A9UN82"/>
<feature type="region of interest" description="Disordered" evidence="1">
    <location>
        <begin position="218"/>
        <end position="256"/>
    </location>
</feature>
<dbReference type="Proteomes" id="UP000078200">
    <property type="component" value="Unassembled WGS sequence"/>
</dbReference>
<reference evidence="2" key="1">
    <citation type="submission" date="2020-05" db="UniProtKB">
        <authorList>
            <consortium name="EnsemblMetazoa"/>
        </authorList>
    </citation>
    <scope>IDENTIFICATION</scope>
    <source>
        <strain evidence="2">TTRI</strain>
    </source>
</reference>
<dbReference type="EnsemblMetazoa" id="GAUT010126-RA">
    <property type="protein sequence ID" value="GAUT010126-PA"/>
    <property type="gene ID" value="GAUT010126"/>
</dbReference>
<feature type="compositionally biased region" description="Polar residues" evidence="1">
    <location>
        <begin position="321"/>
        <end position="330"/>
    </location>
</feature>
<protein>
    <submittedName>
        <fullName evidence="2">Uncharacterized protein</fullName>
    </submittedName>
</protein>
<name>A0A1A9UN82_GLOAU</name>
<dbReference type="VEuPathDB" id="VectorBase:GAUT010126"/>
<evidence type="ECO:0000313" key="3">
    <source>
        <dbReference type="Proteomes" id="UP000078200"/>
    </source>
</evidence>
<organism evidence="2 3">
    <name type="scientific">Glossina austeni</name>
    <name type="common">Savannah tsetse fly</name>
    <dbReference type="NCBI Taxonomy" id="7395"/>
    <lineage>
        <taxon>Eukaryota</taxon>
        <taxon>Metazoa</taxon>
        <taxon>Ecdysozoa</taxon>
        <taxon>Arthropoda</taxon>
        <taxon>Hexapoda</taxon>
        <taxon>Insecta</taxon>
        <taxon>Pterygota</taxon>
        <taxon>Neoptera</taxon>
        <taxon>Endopterygota</taxon>
        <taxon>Diptera</taxon>
        <taxon>Brachycera</taxon>
        <taxon>Muscomorpha</taxon>
        <taxon>Hippoboscoidea</taxon>
        <taxon>Glossinidae</taxon>
        <taxon>Glossina</taxon>
    </lineage>
</organism>
<keyword evidence="3" id="KW-1185">Reference proteome</keyword>
<proteinExistence type="predicted"/>